<dbReference type="InterPro" id="IPR019004">
    <property type="entry name" value="YqeY/Aim41"/>
</dbReference>
<evidence type="ECO:0000313" key="25">
    <source>
        <dbReference type="EMBL" id="RHA91087.1"/>
    </source>
</evidence>
<dbReference type="EMBL" id="JRFS01000009">
    <property type="protein sequence ID" value="PWE84397.1"/>
    <property type="molecule type" value="Genomic_DNA"/>
</dbReference>
<dbReference type="SUPFAM" id="SSF89095">
    <property type="entry name" value="GatB/YqeY motif"/>
    <property type="match status" value="1"/>
</dbReference>
<evidence type="ECO:0000313" key="15">
    <source>
        <dbReference type="EMBL" id="RGM46593.1"/>
    </source>
</evidence>
<evidence type="ECO:0000313" key="7">
    <source>
        <dbReference type="EMBL" id="MCC2746057.1"/>
    </source>
</evidence>
<evidence type="ECO:0000313" key="10">
    <source>
        <dbReference type="EMBL" id="MSD26118.1"/>
    </source>
</evidence>
<dbReference type="Proteomes" id="UP001193756">
    <property type="component" value="Unassembled WGS sequence"/>
</dbReference>
<evidence type="ECO:0000313" key="17">
    <source>
        <dbReference type="EMBL" id="RGN20685.1"/>
    </source>
</evidence>
<dbReference type="Proteomes" id="UP000095602">
    <property type="component" value="Unassembled WGS sequence"/>
</dbReference>
<dbReference type="EMBL" id="QSAE01000006">
    <property type="protein sequence ID" value="RGW40922.1"/>
    <property type="molecule type" value="Genomic_DNA"/>
</dbReference>
<dbReference type="EMBL" id="VSTG01000010">
    <property type="protein sequence ID" value="TYL57634.1"/>
    <property type="molecule type" value="Genomic_DNA"/>
</dbReference>
<evidence type="ECO:0000313" key="24">
    <source>
        <dbReference type="EMBL" id="RGZ89163.1"/>
    </source>
</evidence>
<evidence type="ECO:0000313" key="44">
    <source>
        <dbReference type="Proteomes" id="UP000284296"/>
    </source>
</evidence>
<dbReference type="PANTHER" id="PTHR28055:SF1">
    <property type="entry name" value="ALTERED INHERITANCE OF MITOCHONDRIA PROTEIN 41, MITOCHONDRIAL"/>
    <property type="match status" value="1"/>
</dbReference>
<evidence type="ECO:0000313" key="35">
    <source>
        <dbReference type="Proteomes" id="UP000245905"/>
    </source>
</evidence>
<dbReference type="EMBL" id="VSTF01000013">
    <property type="protein sequence ID" value="TYL58128.1"/>
    <property type="molecule type" value="Genomic_DNA"/>
</dbReference>
<evidence type="ECO:0000313" key="11">
    <source>
        <dbReference type="EMBL" id="NSC26603.1"/>
    </source>
</evidence>
<dbReference type="EMBL" id="CYYW01000002">
    <property type="protein sequence ID" value="CUN50926.1"/>
    <property type="molecule type" value="Genomic_DNA"/>
</dbReference>
<evidence type="ECO:0000313" key="18">
    <source>
        <dbReference type="EMBL" id="RGR52908.1"/>
    </source>
</evidence>
<evidence type="ECO:0000313" key="29">
    <source>
        <dbReference type="EMBL" id="TYL57634.1"/>
    </source>
</evidence>
<dbReference type="Proteomes" id="UP000283721">
    <property type="component" value="Unassembled WGS sequence"/>
</dbReference>
<dbReference type="Gene3D" id="1.10.1510.10">
    <property type="entry name" value="Uncharacterised protein YqeY/AIM41 PF09424, N-terminal domain"/>
    <property type="match status" value="1"/>
</dbReference>
<sequence length="146" mass="16300">MQMEQLQKDMIAAMKARDKVRKDAISSLVSAAKKAAIDEGCRDNIPEELVNKVILKEMKSVKEQIDTCPATRTDLLDEYNTRYAIFEEYAPAMMSAEEVEKELTEQFSDVIATGNKGQIMKAVMPHFKGKADGKVINQVVAKLCAK</sequence>
<reference evidence="53 54" key="5">
    <citation type="journal article" date="2019" name="Nat. Med.">
        <title>A library of human gut bacterial isolates paired with longitudinal multiomics data enables mechanistic microbiome research.</title>
        <authorList>
            <person name="Poyet M."/>
            <person name="Groussin M."/>
            <person name="Gibbons S.M."/>
            <person name="Avila-Pacheco J."/>
            <person name="Jiang X."/>
            <person name="Kearney S.M."/>
            <person name="Perrotta A.R."/>
            <person name="Berdy B."/>
            <person name="Zhao S."/>
            <person name="Lieberman T.D."/>
            <person name="Swanson P.K."/>
            <person name="Smith M."/>
            <person name="Roesemann S."/>
            <person name="Alexander J.E."/>
            <person name="Rich S.A."/>
            <person name="Livny J."/>
            <person name="Vlamakis H."/>
            <person name="Clish C."/>
            <person name="Bullock K."/>
            <person name="Deik A."/>
            <person name="Scott J."/>
            <person name="Pierce K.A."/>
            <person name="Xavier R.J."/>
            <person name="Alm E.J."/>
        </authorList>
    </citation>
    <scope>NUCLEOTIDE SEQUENCE [LARGE SCALE GENOMIC DNA]</scope>
    <source>
        <strain evidence="9 54">BIOML-A11</strain>
        <strain evidence="10 53">BIOML-A5</strain>
    </source>
</reference>
<dbReference type="EMBL" id="JAQLYE010000005">
    <property type="protein sequence ID" value="MDB8017167.1"/>
    <property type="molecule type" value="Genomic_DNA"/>
</dbReference>
<reference evidence="11" key="8">
    <citation type="journal article" date="2020" name="Cell Host Microbe">
        <title>Functional and Genomic Variation between Human-Derived Isolates of Lachnospiraceae Reveals Inter- and Intra-Species Diversity.</title>
        <authorList>
            <person name="Sorbara M.T."/>
            <person name="Littmann E.R."/>
            <person name="Fontana E."/>
            <person name="Moody T.U."/>
            <person name="Kohout C.E."/>
            <person name="Gjonbalaj M."/>
            <person name="Eaton V."/>
            <person name="Seok R."/>
            <person name="Leiner I.M."/>
            <person name="Pamer E.G."/>
        </authorList>
    </citation>
    <scope>NUCLEOTIDE SEQUENCE</scope>
    <source>
        <strain evidence="12">MSK.16.45</strain>
        <strain evidence="11">MSK.17.79</strain>
    </source>
</reference>
<dbReference type="AlphaFoldDB" id="A0A0M6WDR6"/>
<dbReference type="EMBL" id="WKQP01000010">
    <property type="protein sequence ID" value="MSC60181.1"/>
    <property type="molecule type" value="Genomic_DNA"/>
</dbReference>
<dbReference type="Proteomes" id="UP001197847">
    <property type="component" value="Unassembled WGS sequence"/>
</dbReference>
<dbReference type="Proteomes" id="UP000285209">
    <property type="component" value="Unassembled WGS sequence"/>
</dbReference>
<evidence type="ECO:0000313" key="1">
    <source>
        <dbReference type="EMBL" id="CRL33614.1"/>
    </source>
</evidence>
<dbReference type="Proteomes" id="UP001197741">
    <property type="component" value="Unassembled WGS sequence"/>
</dbReference>
<evidence type="ECO:0000313" key="27">
    <source>
        <dbReference type="EMBL" id="RHD94334.1"/>
    </source>
</evidence>
<evidence type="ECO:0000313" key="2">
    <source>
        <dbReference type="EMBL" id="CUM92287.1"/>
    </source>
</evidence>
<dbReference type="EMBL" id="JAJCJQ010000016">
    <property type="protein sequence ID" value="MCB6961322.1"/>
    <property type="molecule type" value="Genomic_DNA"/>
</dbReference>
<dbReference type="Proteomes" id="UP001212823">
    <property type="component" value="Unassembled WGS sequence"/>
</dbReference>
<evidence type="ECO:0000313" key="50">
    <source>
        <dbReference type="Proteomes" id="UP000286581"/>
    </source>
</evidence>
<dbReference type="Proteomes" id="UP000286104">
    <property type="component" value="Unassembled WGS sequence"/>
</dbReference>
<dbReference type="EMBL" id="CYXM01000004">
    <property type="protein sequence ID" value="CUM92287.1"/>
    <property type="molecule type" value="Genomic_DNA"/>
</dbReference>
<reference evidence="36 37" key="4">
    <citation type="submission" date="2018-08" db="EMBL/GenBank/DDBJ databases">
        <title>A genome reference for cultivated species of the human gut microbiota.</title>
        <authorList>
            <person name="Zou Y."/>
            <person name="Xue W."/>
            <person name="Luo G."/>
        </authorList>
    </citation>
    <scope>NUCLEOTIDE SEQUENCE [LARGE SCALE GENOMIC DNA]</scope>
    <source>
        <strain evidence="21 42">AF06-19</strain>
        <strain evidence="20 50">AF12-8</strain>
        <strain evidence="19 44">AF18-16LB</strain>
        <strain evidence="18 40">AF25-15</strain>
        <strain evidence="28 47">AM29-10</strain>
        <strain evidence="27 45">AM30-13AC</strain>
        <strain evidence="26 48">AM36-3AA</strain>
        <strain evidence="25 49">AM42-17AT</strain>
        <strain evidence="24 43">AM47-6BH</strain>
        <strain evidence="23 41">AM48-7</strain>
        <strain evidence="22 46">AM54-25XD</strain>
        <strain evidence="17 39">OM05-6AA</strain>
        <strain evidence="16 38">OM07-13</strain>
        <strain evidence="15 37">OM08-12AT</strain>
        <strain evidence="14 36">TM10-3</strain>
    </source>
</reference>
<evidence type="ECO:0000313" key="20">
    <source>
        <dbReference type="EMBL" id="RGW40922.1"/>
    </source>
</evidence>
<evidence type="ECO:0000313" key="48">
    <source>
        <dbReference type="Proteomes" id="UP000286104"/>
    </source>
</evidence>
<dbReference type="EMBL" id="QSJS01000009">
    <property type="protein sequence ID" value="RHD94334.1"/>
    <property type="molecule type" value="Genomic_DNA"/>
</dbReference>
<dbReference type="EMBL" id="QSOB01000003">
    <property type="protein sequence ID" value="RGI70036.1"/>
    <property type="molecule type" value="Genomic_DNA"/>
</dbReference>
<dbReference type="EMBL" id="QRUJ01000017">
    <property type="protein sequence ID" value="RGR52908.1"/>
    <property type="molecule type" value="Genomic_DNA"/>
</dbReference>
<evidence type="ECO:0000313" key="6">
    <source>
        <dbReference type="EMBL" id="MCB6961322.1"/>
    </source>
</evidence>
<dbReference type="Proteomes" id="UP000049472">
    <property type="component" value="Unassembled WGS sequence"/>
</dbReference>
<dbReference type="EMBL" id="QSHU01000001">
    <property type="protein sequence ID" value="RHC41790.1"/>
    <property type="molecule type" value="Genomic_DNA"/>
</dbReference>
<evidence type="ECO:0000313" key="42">
    <source>
        <dbReference type="Proteomes" id="UP000283683"/>
    </source>
</evidence>
<evidence type="ECO:0000313" key="19">
    <source>
        <dbReference type="EMBL" id="RGT80156.1"/>
    </source>
</evidence>
<evidence type="ECO:0000313" key="13">
    <source>
        <dbReference type="EMBL" id="PWE84397.1"/>
    </source>
</evidence>
<evidence type="ECO:0000313" key="32">
    <source>
        <dbReference type="Proteomes" id="UP000095384"/>
    </source>
</evidence>
<dbReference type="Proteomes" id="UP000266066">
    <property type="component" value="Unassembled WGS sequence"/>
</dbReference>
<reference evidence="51 52" key="6">
    <citation type="submission" date="2019-08" db="EMBL/GenBank/DDBJ databases">
        <authorList>
            <person name="Duncan S."/>
            <person name="Walker A."/>
        </authorList>
    </citation>
    <scope>NUCLEOTIDE SEQUENCE [LARGE SCALE GENOMIC DNA]</scope>
    <source>
        <strain evidence="29 51">L2-21</strain>
        <strain evidence="30 52">T3WBe13</strain>
    </source>
</reference>
<evidence type="ECO:0000313" key="39">
    <source>
        <dbReference type="Proteomes" id="UP000260970"/>
    </source>
</evidence>
<evidence type="ECO:0000313" key="54">
    <source>
        <dbReference type="Proteomes" id="UP000479563"/>
    </source>
</evidence>
<dbReference type="EMBL" id="JAJFBX010000003">
    <property type="protein sequence ID" value="MCC2746057.1"/>
    <property type="molecule type" value="Genomic_DNA"/>
</dbReference>
<dbReference type="EMBL" id="WKQV01000002">
    <property type="protein sequence ID" value="MSD26118.1"/>
    <property type="molecule type" value="Genomic_DNA"/>
</dbReference>
<keyword evidence="31" id="KW-1185">Reference proteome</keyword>
<dbReference type="Proteomes" id="UP000095384">
    <property type="component" value="Unassembled WGS sequence"/>
</dbReference>
<evidence type="ECO:0000313" key="34">
    <source>
        <dbReference type="Proteomes" id="UP000095673"/>
    </source>
</evidence>
<dbReference type="InterPro" id="IPR003789">
    <property type="entry name" value="Asn/Gln_tRNA_amidoTrase-B-like"/>
</dbReference>
<dbReference type="Proteomes" id="UP000284835">
    <property type="component" value="Unassembled WGS sequence"/>
</dbReference>
<dbReference type="EMBL" id="JAJCJK010000002">
    <property type="protein sequence ID" value="MCB6937113.1"/>
    <property type="molecule type" value="Genomic_DNA"/>
</dbReference>
<dbReference type="Proteomes" id="UP000245905">
    <property type="component" value="Unassembled WGS sequence"/>
</dbReference>
<dbReference type="Proteomes" id="UP000324325">
    <property type="component" value="Unassembled WGS sequence"/>
</dbReference>
<dbReference type="EMBL" id="JAAIMP010000001">
    <property type="protein sequence ID" value="NSC75859.1"/>
    <property type="molecule type" value="Genomic_DNA"/>
</dbReference>
<dbReference type="Proteomes" id="UP000283431">
    <property type="component" value="Unassembled WGS sequence"/>
</dbReference>
<dbReference type="EMBL" id="QSTP01000022">
    <property type="protein sequence ID" value="RGM68099.1"/>
    <property type="molecule type" value="Genomic_DNA"/>
</dbReference>
<dbReference type="InterPro" id="IPR023168">
    <property type="entry name" value="GatB_Yqey_C_2"/>
</dbReference>
<protein>
    <submittedName>
        <fullName evidence="5">GatB/YqeY domain-containing protein</fullName>
    </submittedName>
    <submittedName>
        <fullName evidence="2">Uncharacterized conserved protein</fullName>
    </submittedName>
</protein>
<reference evidence="8" key="12">
    <citation type="submission" date="2023-01" db="EMBL/GenBank/DDBJ databases">
        <title>Human gut microbiome strain richness.</title>
        <authorList>
            <person name="Chen-Liaw A."/>
        </authorList>
    </citation>
    <scope>NUCLEOTIDE SEQUENCE</scope>
    <source>
        <strain evidence="8">1001283st1_D2_1001283B150209_150212</strain>
    </source>
</reference>
<dbReference type="Proteomes" id="UP000260758">
    <property type="component" value="Unassembled WGS sequence"/>
</dbReference>
<evidence type="ECO:0000313" key="31">
    <source>
        <dbReference type="Proteomes" id="UP000049472"/>
    </source>
</evidence>
<dbReference type="EMBL" id="QSES01000031">
    <property type="protein sequence ID" value="RGZ89163.1"/>
    <property type="molecule type" value="Genomic_DNA"/>
</dbReference>
<dbReference type="Proteomes" id="UP000260970">
    <property type="component" value="Unassembled WGS sequence"/>
</dbReference>
<evidence type="ECO:0000313" key="28">
    <source>
        <dbReference type="EMBL" id="RHE34663.1"/>
    </source>
</evidence>
<evidence type="ECO:0000313" key="41">
    <source>
        <dbReference type="Proteomes" id="UP000283431"/>
    </source>
</evidence>
<dbReference type="Proteomes" id="UP000465607">
    <property type="component" value="Unassembled WGS sequence"/>
</dbReference>
<reference evidence="1" key="3">
    <citation type="submission" date="2015-05" db="EMBL/GenBank/DDBJ databases">
        <authorList>
            <person name="Wang D.B."/>
            <person name="Wang M."/>
        </authorList>
    </citation>
    <scope>NUCLEOTIDE SEQUENCE [LARGE SCALE GENOMIC DNA]</scope>
    <source>
        <strain evidence="1">T1-815</strain>
    </source>
</reference>
<reference evidence="51 52" key="7">
    <citation type="submission" date="2019-09" db="EMBL/GenBank/DDBJ databases">
        <title>Strain-level analysis of Eubacterium rectale using genomes from metagenomes.</title>
        <authorList>
            <person name="Karcher N."/>
            <person name="Segata N."/>
        </authorList>
    </citation>
    <scope>NUCLEOTIDE SEQUENCE [LARGE SCALE GENOMIC DNA]</scope>
    <source>
        <strain evidence="29 51">L2-21</strain>
        <strain evidence="30 52">T3WBe13</strain>
    </source>
</reference>
<evidence type="ECO:0000313" key="23">
    <source>
        <dbReference type="EMBL" id="RGZ76194.1"/>
    </source>
</evidence>
<reference evidence="7" key="10">
    <citation type="submission" date="2021-10" db="EMBL/GenBank/DDBJ databases">
        <title>Collection of gut derived symbiotic bacterial strains cultured from healthy donors.</title>
        <authorList>
            <person name="Lin H."/>
            <person name="Littmann E."/>
            <person name="Claire K."/>
            <person name="Pamer E."/>
        </authorList>
    </citation>
    <scope>NUCLEOTIDE SEQUENCE</scope>
    <source>
        <strain evidence="7">MSK.22.92</strain>
    </source>
</reference>
<dbReference type="EMBL" id="QSDV01000003">
    <property type="protein sequence ID" value="RGZ19450.1"/>
    <property type="molecule type" value="Genomic_DNA"/>
</dbReference>
<dbReference type="Proteomes" id="UP000285290">
    <property type="component" value="Unassembled WGS sequence"/>
</dbReference>
<dbReference type="PANTHER" id="PTHR28055">
    <property type="entry name" value="ALTERED INHERITANCE OF MITOCHONDRIA PROTEIN 41, MITOCHONDRIAL"/>
    <property type="match status" value="1"/>
</dbReference>
<dbReference type="Proteomes" id="UP000324327">
    <property type="component" value="Unassembled WGS sequence"/>
</dbReference>
<dbReference type="Gene3D" id="1.10.10.410">
    <property type="match status" value="1"/>
</dbReference>
<dbReference type="Proteomes" id="UP000284296">
    <property type="component" value="Unassembled WGS sequence"/>
</dbReference>
<dbReference type="Proteomes" id="UP001197684">
    <property type="component" value="Unassembled WGS sequence"/>
</dbReference>
<dbReference type="Proteomes" id="UP001193670">
    <property type="component" value="Unassembled WGS sequence"/>
</dbReference>
<dbReference type="GeneID" id="86987445"/>
<dbReference type="RefSeq" id="WP_012741461.1">
    <property type="nucleotide sequence ID" value="NZ_AP031452.1"/>
</dbReference>
<evidence type="ECO:0000313" key="5">
    <source>
        <dbReference type="EMBL" id="MCB6937113.1"/>
    </source>
</evidence>
<dbReference type="Proteomes" id="UP000260717">
    <property type="component" value="Unassembled WGS sequence"/>
</dbReference>
<evidence type="ECO:0000313" key="33">
    <source>
        <dbReference type="Proteomes" id="UP000095602"/>
    </source>
</evidence>
<dbReference type="EMBL" id="QSUG01000016">
    <property type="protein sequence ID" value="RGN20685.1"/>
    <property type="molecule type" value="Genomic_DNA"/>
</dbReference>
<accession>A0A0M6WDR6</accession>
<evidence type="ECO:0000313" key="21">
    <source>
        <dbReference type="EMBL" id="RGW87058.1"/>
    </source>
</evidence>
<name>A0A0M6WDR6_9FIRM</name>
<evidence type="ECO:0000313" key="30">
    <source>
        <dbReference type="EMBL" id="TYL58128.1"/>
    </source>
</evidence>
<dbReference type="Proteomes" id="UP000283683">
    <property type="component" value="Unassembled WGS sequence"/>
</dbReference>
<dbReference type="EMBL" id="QSKC01000001">
    <property type="protein sequence ID" value="RHE34663.1"/>
    <property type="molecule type" value="Genomic_DNA"/>
</dbReference>
<evidence type="ECO:0000313" key="22">
    <source>
        <dbReference type="EMBL" id="RGZ19450.1"/>
    </source>
</evidence>
<dbReference type="EMBL" id="CZAJ01000031">
    <property type="protein sequence ID" value="CUP33272.1"/>
    <property type="molecule type" value="Genomic_DNA"/>
</dbReference>
<evidence type="ECO:0000313" key="14">
    <source>
        <dbReference type="EMBL" id="RGI70036.1"/>
    </source>
</evidence>
<reference evidence="31" key="2">
    <citation type="submission" date="2015-05" db="EMBL/GenBank/DDBJ databases">
        <authorList>
            <consortium name="Pathogen Informatics"/>
        </authorList>
    </citation>
    <scope>NUCLEOTIDE SEQUENCE [LARGE SCALE GENOMIC DNA]</scope>
    <source>
        <strain evidence="3 32">2789STDY5608860</strain>
        <strain evidence="4 33">2789STDY5834884</strain>
        <strain evidence="2 34">2789STDY5834968</strain>
        <strain evidence="31">T1-815</strain>
    </source>
</reference>
<dbReference type="Proteomes" id="UP000286220">
    <property type="component" value="Unassembled WGS sequence"/>
</dbReference>
<evidence type="ECO:0000313" key="8">
    <source>
        <dbReference type="EMBL" id="MDB8017167.1"/>
    </source>
</evidence>
<evidence type="ECO:0000313" key="52">
    <source>
        <dbReference type="Proteomes" id="UP000324327"/>
    </source>
</evidence>
<evidence type="ECO:0000313" key="53">
    <source>
        <dbReference type="Proteomes" id="UP000465607"/>
    </source>
</evidence>
<dbReference type="EMBL" id="QSFZ01000011">
    <property type="protein sequence ID" value="RHA91087.1"/>
    <property type="molecule type" value="Genomic_DNA"/>
</dbReference>
<evidence type="ECO:0000313" key="3">
    <source>
        <dbReference type="EMBL" id="CUN50926.1"/>
    </source>
</evidence>
<evidence type="ECO:0000313" key="26">
    <source>
        <dbReference type="EMBL" id="RHC41790.1"/>
    </source>
</evidence>
<evidence type="ECO:0000313" key="9">
    <source>
        <dbReference type="EMBL" id="MSC60181.1"/>
    </source>
</evidence>
<evidence type="ECO:0000313" key="43">
    <source>
        <dbReference type="Proteomes" id="UP000283721"/>
    </source>
</evidence>
<dbReference type="EMBL" id="QSAZ01000007">
    <property type="protein sequence ID" value="RGW87058.1"/>
    <property type="molecule type" value="Genomic_DNA"/>
</dbReference>
<evidence type="ECO:0000313" key="38">
    <source>
        <dbReference type="Proteomes" id="UP000260758"/>
    </source>
</evidence>
<dbReference type="OrthoDB" id="9794041at2"/>
<evidence type="ECO:0000313" key="4">
    <source>
        <dbReference type="EMBL" id="CUP33272.1"/>
    </source>
</evidence>
<gene>
    <name evidence="2" type="primary">yqeY</name>
    <name evidence="28" type="ORF">DW753_00665</name>
    <name evidence="27" type="ORF">DW775_08455</name>
    <name evidence="26" type="ORF">DW848_00180</name>
    <name evidence="25" type="ORF">DW912_10660</name>
    <name evidence="24" type="ORF">DW967_13620</name>
    <name evidence="23" type="ORF">DW975_03380</name>
    <name evidence="21" type="ORF">DWV45_08710</name>
    <name evidence="20" type="ORF">DWV78_03395</name>
    <name evidence="19" type="ORF">DWX06_10980</name>
    <name evidence="18" type="ORF">DWY38_13085</name>
    <name evidence="22" type="ORF">DXA03_03485</name>
    <name evidence="17" type="ORF">DXB72_13335</name>
    <name evidence="16" type="ORF">DXB99_15385</name>
    <name evidence="15" type="ORF">DXC13_11670</name>
    <name evidence="14" type="ORF">DXD95_02790</name>
    <name evidence="3" type="ORF">ERS852417_00454</name>
    <name evidence="4" type="ORF">ERS852497_02572</name>
    <name evidence="2" type="ORF">ERS852580_01174</name>
    <name evidence="30" type="ORF">FYL31_11000</name>
    <name evidence="29" type="ORF">FYL37_08500</name>
    <name evidence="12" type="ORF">G4312_00835</name>
    <name evidence="11" type="ORF">G4319_04455</name>
    <name evidence="9" type="ORF">GKE07_08230</name>
    <name evidence="10" type="ORF">GKE44_02790</name>
    <name evidence="13" type="ORF">LD38_05570</name>
    <name evidence="5" type="ORF">LIZ56_01615</name>
    <name evidence="6" type="ORF">LIZ82_10550</name>
    <name evidence="7" type="ORF">LK487_03250</name>
    <name evidence="8" type="ORF">PNE45_03880</name>
    <name evidence="1" type="ORF">T1815_06141</name>
</gene>
<evidence type="ECO:0000313" key="45">
    <source>
        <dbReference type="Proteomes" id="UP000284835"/>
    </source>
</evidence>
<evidence type="ECO:0000313" key="12">
    <source>
        <dbReference type="EMBL" id="NSC75859.1"/>
    </source>
</evidence>
<dbReference type="Proteomes" id="UP000095673">
    <property type="component" value="Unassembled WGS sequence"/>
</dbReference>
<proteinExistence type="predicted"/>
<dbReference type="Pfam" id="PF09424">
    <property type="entry name" value="YqeY"/>
    <property type="match status" value="1"/>
</dbReference>
<dbReference type="EMBL" id="QSEN01000004">
    <property type="protein sequence ID" value="RGZ76194.1"/>
    <property type="molecule type" value="Genomic_DNA"/>
</dbReference>
<dbReference type="Proteomes" id="UP000479563">
    <property type="component" value="Unassembled WGS sequence"/>
</dbReference>
<evidence type="ECO:0000313" key="16">
    <source>
        <dbReference type="EMBL" id="RGM68099.1"/>
    </source>
</evidence>
<evidence type="ECO:0000313" key="36">
    <source>
        <dbReference type="Proteomes" id="UP000260642"/>
    </source>
</evidence>
<evidence type="ECO:0000313" key="46">
    <source>
        <dbReference type="Proteomes" id="UP000285209"/>
    </source>
</evidence>
<dbReference type="InterPro" id="IPR042184">
    <property type="entry name" value="YqeY/Aim41_N"/>
</dbReference>
<dbReference type="EMBL" id="CVRQ01000009">
    <property type="protein sequence ID" value="CRL33614.1"/>
    <property type="molecule type" value="Genomic_DNA"/>
</dbReference>
<evidence type="ECO:0000313" key="51">
    <source>
        <dbReference type="Proteomes" id="UP000324325"/>
    </source>
</evidence>
<reference evidence="13 35" key="1">
    <citation type="submission" date="2014-09" db="EMBL/GenBank/DDBJ databases">
        <title>Butyrate-producing bacteria isolated from human gut.</title>
        <authorList>
            <person name="Zhang Q."/>
            <person name="Zhao L."/>
        </authorList>
    </citation>
    <scope>NUCLEOTIDE SEQUENCE [LARGE SCALE GENOMIC DNA]</scope>
    <source>
        <strain evidence="13 35">R22</strain>
    </source>
</reference>
<evidence type="ECO:0000313" key="49">
    <source>
        <dbReference type="Proteomes" id="UP000286220"/>
    </source>
</evidence>
<dbReference type="EMBL" id="JAAILW010000006">
    <property type="protein sequence ID" value="NSC26603.1"/>
    <property type="molecule type" value="Genomic_DNA"/>
</dbReference>
<dbReference type="Proteomes" id="UP000286581">
    <property type="component" value="Unassembled WGS sequence"/>
</dbReference>
<evidence type="ECO:0000313" key="47">
    <source>
        <dbReference type="Proteomes" id="UP000285290"/>
    </source>
</evidence>
<reference evidence="11" key="9">
    <citation type="submission" date="2020-02" db="EMBL/GenBank/DDBJ databases">
        <authorList>
            <person name="Littmann E."/>
            <person name="Sorbara M."/>
        </authorList>
    </citation>
    <scope>NUCLEOTIDE SEQUENCE</scope>
    <source>
        <strain evidence="12">MSK.16.45</strain>
        <strain evidence="11">MSK.17.79</strain>
    </source>
</reference>
<dbReference type="OMA" id="QIMKAVM"/>
<reference evidence="5" key="11">
    <citation type="submission" date="2021-10" db="EMBL/GenBank/DDBJ databases">
        <title>Collection of gut derived symbiotic bacterial strains cultured from healthy donors.</title>
        <authorList>
            <person name="Lin H."/>
            <person name="Littmann E."/>
            <person name="Kohout C."/>
            <person name="Pamer E.G."/>
        </authorList>
    </citation>
    <scope>NUCLEOTIDE SEQUENCE</scope>
    <source>
        <strain evidence="6">DFI.7.28A</strain>
        <strain evidence="5">DFI.9.42</strain>
    </source>
</reference>
<dbReference type="EMBL" id="QSTI01000020">
    <property type="protein sequence ID" value="RGM46593.1"/>
    <property type="molecule type" value="Genomic_DNA"/>
</dbReference>
<organism evidence="1 31">
    <name type="scientific">Agathobacter rectalis</name>
    <dbReference type="NCBI Taxonomy" id="39491"/>
    <lineage>
        <taxon>Bacteria</taxon>
        <taxon>Bacillati</taxon>
        <taxon>Bacillota</taxon>
        <taxon>Clostridia</taxon>
        <taxon>Lachnospirales</taxon>
        <taxon>Lachnospiraceae</taxon>
        <taxon>Agathobacter</taxon>
    </lineage>
</organism>
<evidence type="ECO:0000313" key="40">
    <source>
        <dbReference type="Proteomes" id="UP000266066"/>
    </source>
</evidence>
<dbReference type="EMBL" id="QRXG01000019">
    <property type="protein sequence ID" value="RGT80156.1"/>
    <property type="molecule type" value="Genomic_DNA"/>
</dbReference>
<dbReference type="Proteomes" id="UP000260642">
    <property type="component" value="Unassembled WGS sequence"/>
</dbReference>
<evidence type="ECO:0000313" key="37">
    <source>
        <dbReference type="Proteomes" id="UP000260717"/>
    </source>
</evidence>
<dbReference type="GO" id="GO:0016884">
    <property type="term" value="F:carbon-nitrogen ligase activity, with glutamine as amido-N-donor"/>
    <property type="evidence" value="ECO:0007669"/>
    <property type="project" value="InterPro"/>
</dbReference>